<evidence type="ECO:0000256" key="10">
    <source>
        <dbReference type="ARBA" id="ARBA00023077"/>
    </source>
</evidence>
<dbReference type="EMBL" id="CP027666">
    <property type="protein sequence ID" value="AVO35520.1"/>
    <property type="molecule type" value="Genomic_DNA"/>
</dbReference>
<dbReference type="GO" id="GO:0015344">
    <property type="term" value="F:siderophore uptake transmembrane transporter activity"/>
    <property type="evidence" value="ECO:0007669"/>
    <property type="project" value="TreeGrafter"/>
</dbReference>
<dbReference type="SUPFAM" id="SSF56935">
    <property type="entry name" value="Porins"/>
    <property type="match status" value="1"/>
</dbReference>
<feature type="domain" description="TonB-dependent receptor-like beta-barrel" evidence="18">
    <location>
        <begin position="271"/>
        <end position="688"/>
    </location>
</feature>
<dbReference type="AlphaFoldDB" id="A0A2S0MI12"/>
<feature type="chain" id="PRO_5015608257" evidence="17">
    <location>
        <begin position="36"/>
        <end position="717"/>
    </location>
</feature>
<evidence type="ECO:0000256" key="7">
    <source>
        <dbReference type="ARBA" id="ARBA00022729"/>
    </source>
</evidence>
<dbReference type="InterPro" id="IPR000531">
    <property type="entry name" value="Beta-barrel_TonB"/>
</dbReference>
<dbReference type="InterPro" id="IPR039426">
    <property type="entry name" value="TonB-dep_rcpt-like"/>
</dbReference>
<name>A0A2S0MI12_9BURK</name>
<evidence type="ECO:0000256" key="1">
    <source>
        <dbReference type="ARBA" id="ARBA00004571"/>
    </source>
</evidence>
<dbReference type="InterPro" id="IPR012910">
    <property type="entry name" value="Plug_dom"/>
</dbReference>
<keyword evidence="4 14" id="KW-1134">Transmembrane beta strand</keyword>
<evidence type="ECO:0000313" key="21">
    <source>
        <dbReference type="Proteomes" id="UP000239709"/>
    </source>
</evidence>
<dbReference type="PANTHER" id="PTHR32552">
    <property type="entry name" value="FERRICHROME IRON RECEPTOR-RELATED"/>
    <property type="match status" value="1"/>
</dbReference>
<evidence type="ECO:0000256" key="2">
    <source>
        <dbReference type="ARBA" id="ARBA00009810"/>
    </source>
</evidence>
<evidence type="ECO:0000256" key="14">
    <source>
        <dbReference type="PROSITE-ProRule" id="PRU01360"/>
    </source>
</evidence>
<dbReference type="KEGG" id="otk:C6570_15805"/>
<evidence type="ECO:0000256" key="8">
    <source>
        <dbReference type="ARBA" id="ARBA00023004"/>
    </source>
</evidence>
<keyword evidence="12 20" id="KW-0675">Receptor</keyword>
<keyword evidence="5" id="KW-0410">Iron transport</keyword>
<dbReference type="Pfam" id="PF00593">
    <property type="entry name" value="TonB_dep_Rec_b-barrel"/>
    <property type="match status" value="1"/>
</dbReference>
<dbReference type="InterPro" id="IPR036942">
    <property type="entry name" value="Beta-barrel_TonB_sf"/>
</dbReference>
<protein>
    <submittedName>
        <fullName evidence="20">TonB-dependent siderophore receptor</fullName>
    </submittedName>
</protein>
<evidence type="ECO:0000313" key="20">
    <source>
        <dbReference type="EMBL" id="AVO35520.1"/>
    </source>
</evidence>
<comment type="subcellular location">
    <subcellularLocation>
        <location evidence="1 14">Cell outer membrane</location>
        <topology evidence="1 14">Multi-pass membrane protein</topology>
    </subcellularLocation>
</comment>
<dbReference type="InterPro" id="IPR010105">
    <property type="entry name" value="TonB_sidphr_rcpt"/>
</dbReference>
<evidence type="ECO:0000259" key="19">
    <source>
        <dbReference type="Pfam" id="PF07715"/>
    </source>
</evidence>
<feature type="domain" description="TonB-dependent receptor plug" evidence="19">
    <location>
        <begin position="85"/>
        <end position="179"/>
    </location>
</feature>
<dbReference type="Pfam" id="PF07715">
    <property type="entry name" value="Plug"/>
    <property type="match status" value="1"/>
</dbReference>
<keyword evidence="11 14" id="KW-0472">Membrane</keyword>
<keyword evidence="21" id="KW-1185">Reference proteome</keyword>
<feature type="short sequence motif" description="TonB C-terminal box" evidence="15">
    <location>
        <begin position="700"/>
        <end position="717"/>
    </location>
</feature>
<dbReference type="PROSITE" id="PS52016">
    <property type="entry name" value="TONB_DEPENDENT_REC_3"/>
    <property type="match status" value="1"/>
</dbReference>
<evidence type="ECO:0000256" key="3">
    <source>
        <dbReference type="ARBA" id="ARBA00022448"/>
    </source>
</evidence>
<keyword evidence="6 14" id="KW-0812">Transmembrane</keyword>
<keyword evidence="9" id="KW-0406">Ion transport</keyword>
<accession>A0A2S0MI12</accession>
<evidence type="ECO:0000256" key="16">
    <source>
        <dbReference type="RuleBase" id="RU003357"/>
    </source>
</evidence>
<dbReference type="Gene3D" id="2.170.130.10">
    <property type="entry name" value="TonB-dependent receptor, plug domain"/>
    <property type="match status" value="1"/>
</dbReference>
<dbReference type="Gene3D" id="2.40.170.20">
    <property type="entry name" value="TonB-dependent receptor, beta-barrel domain"/>
    <property type="match status" value="1"/>
</dbReference>
<dbReference type="GO" id="GO:0009279">
    <property type="term" value="C:cell outer membrane"/>
    <property type="evidence" value="ECO:0007669"/>
    <property type="project" value="UniProtKB-SubCell"/>
</dbReference>
<gene>
    <name evidence="20" type="ORF">C6570_15805</name>
</gene>
<dbReference type="GO" id="GO:0038023">
    <property type="term" value="F:signaling receptor activity"/>
    <property type="evidence" value="ECO:0007669"/>
    <property type="project" value="InterPro"/>
</dbReference>
<feature type="signal peptide" evidence="17">
    <location>
        <begin position="1"/>
        <end position="35"/>
    </location>
</feature>
<evidence type="ECO:0000256" key="12">
    <source>
        <dbReference type="ARBA" id="ARBA00023170"/>
    </source>
</evidence>
<dbReference type="PROSITE" id="PS01156">
    <property type="entry name" value="TONB_DEPENDENT_REC_2"/>
    <property type="match status" value="1"/>
</dbReference>
<dbReference type="Proteomes" id="UP000239709">
    <property type="component" value="Chromosome"/>
</dbReference>
<keyword evidence="10 16" id="KW-0798">TonB box</keyword>
<evidence type="ECO:0000256" key="9">
    <source>
        <dbReference type="ARBA" id="ARBA00023065"/>
    </source>
</evidence>
<sequence>MTSFSFAPFSLTPTARLVRHALGFATLAGLAVAHAQDAEPRPSSTLQEVQVVDQAESIGGLQKKYSGGQLARGGALGILGRTDMLDVPFSTTNYTSELIDNQQGLTVSDVVMNDASVRTLQARGGFGEDYQIRGLSVGARDVAMNGLYGLSPATRMPLEMIERVEVLKGPGALTQGVGPNGSVGGSINVVTKRAHDIPLTRLTTTYMGKAQFGTHLDVGRRFGKDNEWGVRANGVWRNGEGNIDGGRQRLGLGSLGVDYAGTRLRASADLLYSEGTNQNFRPQAAFLAGITQVPEVPNPRQSFYPGAAMSDKAKTAMTRLEYDVTDRTTVYGAIGYSEVSSQQNFPTAATRINTAGDFTVRNGYYDEYNKTTSGDAGVRTKFSTGPVNHTAVLAANFMQRETGYFYQLTPTPVPSNIYRPAPLPAITFARGTPAKSAELEQYSVALADTMSLFNDRLLATLGMRDQTIHQKSVNGSIAYKASSTTPLVGLVFKFDKDTAVYYNYTAGLSAGGVAGATTANAGEVFAPQKSKQHEIGIKRDWGTLVTQATVYQIERPTSMTENNVYSFGGKQRNRGLELTAYGEIVRGLRLMASASFNQAKLLRTANGANQGNNAPGVPDRTYNLGLDWDVPGAPGLSLNGRVISTSSMNYDAANLLRMPGWSRFDLGARYATKVAGKNLVIRASVENVADKAYWVTASGYVTVGAPRTLMLSASLDF</sequence>
<evidence type="ECO:0000256" key="13">
    <source>
        <dbReference type="ARBA" id="ARBA00023237"/>
    </source>
</evidence>
<evidence type="ECO:0000256" key="11">
    <source>
        <dbReference type="ARBA" id="ARBA00023136"/>
    </source>
</evidence>
<reference evidence="20 21" key="1">
    <citation type="submission" date="2018-03" db="EMBL/GenBank/DDBJ databases">
        <title>Genome sequencing of Ottowia sp.</title>
        <authorList>
            <person name="Kim S.-J."/>
            <person name="Heo J."/>
            <person name="Kwon S.-W."/>
        </authorList>
    </citation>
    <scope>NUCLEOTIDE SEQUENCE [LARGE SCALE GENOMIC DNA]</scope>
    <source>
        <strain evidence="20 21">KADR8-3</strain>
    </source>
</reference>
<dbReference type="RefSeq" id="WP_106704066.1">
    <property type="nucleotide sequence ID" value="NZ_CP027666.1"/>
</dbReference>
<comment type="similarity">
    <text evidence="2 14 16">Belongs to the TonB-dependent receptor family.</text>
</comment>
<keyword evidence="8" id="KW-0408">Iron</keyword>
<evidence type="ECO:0000256" key="5">
    <source>
        <dbReference type="ARBA" id="ARBA00022496"/>
    </source>
</evidence>
<evidence type="ECO:0000256" key="4">
    <source>
        <dbReference type="ARBA" id="ARBA00022452"/>
    </source>
</evidence>
<evidence type="ECO:0000256" key="6">
    <source>
        <dbReference type="ARBA" id="ARBA00022692"/>
    </source>
</evidence>
<organism evidence="20 21">
    <name type="scientific">Ottowia oryzae</name>
    <dbReference type="NCBI Taxonomy" id="2109914"/>
    <lineage>
        <taxon>Bacteria</taxon>
        <taxon>Pseudomonadati</taxon>
        <taxon>Pseudomonadota</taxon>
        <taxon>Betaproteobacteria</taxon>
        <taxon>Burkholderiales</taxon>
        <taxon>Comamonadaceae</taxon>
        <taxon>Ottowia</taxon>
    </lineage>
</organism>
<dbReference type="InterPro" id="IPR037066">
    <property type="entry name" value="Plug_dom_sf"/>
</dbReference>
<keyword evidence="3 14" id="KW-0813">Transport</keyword>
<dbReference type="CDD" id="cd01347">
    <property type="entry name" value="ligand_gated_channel"/>
    <property type="match status" value="1"/>
</dbReference>
<dbReference type="InterPro" id="IPR010917">
    <property type="entry name" value="TonB_rcpt_CS"/>
</dbReference>
<dbReference type="GO" id="GO:0015891">
    <property type="term" value="P:siderophore transport"/>
    <property type="evidence" value="ECO:0007669"/>
    <property type="project" value="InterPro"/>
</dbReference>
<proteinExistence type="inferred from homology"/>
<evidence type="ECO:0000256" key="17">
    <source>
        <dbReference type="SAM" id="SignalP"/>
    </source>
</evidence>
<keyword evidence="7 17" id="KW-0732">Signal</keyword>
<dbReference type="OrthoDB" id="8732650at2"/>
<dbReference type="NCBIfam" id="TIGR01783">
    <property type="entry name" value="TonB-siderophor"/>
    <property type="match status" value="1"/>
</dbReference>
<evidence type="ECO:0000256" key="15">
    <source>
        <dbReference type="PROSITE-ProRule" id="PRU10144"/>
    </source>
</evidence>
<evidence type="ECO:0000259" key="18">
    <source>
        <dbReference type="Pfam" id="PF00593"/>
    </source>
</evidence>
<dbReference type="PANTHER" id="PTHR32552:SF82">
    <property type="entry name" value="FCUA PROTEIN"/>
    <property type="match status" value="1"/>
</dbReference>
<keyword evidence="13 14" id="KW-0998">Cell outer membrane</keyword>